<evidence type="ECO:0000313" key="4">
    <source>
        <dbReference type="EMBL" id="OKL47969.1"/>
    </source>
</evidence>
<dbReference type="EMBL" id="MQSV01000003">
    <property type="protein sequence ID" value="OKL47969.1"/>
    <property type="molecule type" value="Genomic_DNA"/>
</dbReference>
<dbReference type="PANTHER" id="PTHR33392:SF6">
    <property type="entry name" value="POLYISOPRENYL-TEICHOIC ACID--PEPTIDOGLYCAN TEICHOIC ACID TRANSFERASE TAGU"/>
    <property type="match status" value="1"/>
</dbReference>
<comment type="caution">
    <text evidence="4">The sequence shown here is derived from an EMBL/GenBank/DDBJ whole genome shotgun (WGS) entry which is preliminary data.</text>
</comment>
<evidence type="ECO:0000259" key="3">
    <source>
        <dbReference type="Pfam" id="PF03816"/>
    </source>
</evidence>
<feature type="region of interest" description="Disordered" evidence="2">
    <location>
        <begin position="334"/>
        <end position="429"/>
    </location>
</feature>
<evidence type="ECO:0000313" key="5">
    <source>
        <dbReference type="Proteomes" id="UP000186785"/>
    </source>
</evidence>
<organism evidence="4 5">
    <name type="scientific">Boudabousia liubingyangii</name>
    <dbReference type="NCBI Taxonomy" id="1921764"/>
    <lineage>
        <taxon>Bacteria</taxon>
        <taxon>Bacillati</taxon>
        <taxon>Actinomycetota</taxon>
        <taxon>Actinomycetes</taxon>
        <taxon>Actinomycetales</taxon>
        <taxon>Actinomycetaceae</taxon>
        <taxon>Boudabousia</taxon>
    </lineage>
</organism>
<feature type="compositionally biased region" description="Polar residues" evidence="2">
    <location>
        <begin position="352"/>
        <end position="370"/>
    </location>
</feature>
<gene>
    <name evidence="4" type="ORF">BSR29_05675</name>
</gene>
<dbReference type="InterPro" id="IPR004474">
    <property type="entry name" value="LytR_CpsA_psr"/>
</dbReference>
<evidence type="ECO:0000256" key="2">
    <source>
        <dbReference type="SAM" id="MobiDB-lite"/>
    </source>
</evidence>
<dbReference type="NCBIfam" id="TIGR00350">
    <property type="entry name" value="lytR_cpsA_psr"/>
    <property type="match status" value="1"/>
</dbReference>
<accession>A0A1Q5PLP7</accession>
<dbReference type="Gene3D" id="3.40.630.190">
    <property type="entry name" value="LCP protein"/>
    <property type="match status" value="1"/>
</dbReference>
<dbReference type="Pfam" id="PF03816">
    <property type="entry name" value="LytR_cpsA_psr"/>
    <property type="match status" value="1"/>
</dbReference>
<keyword evidence="5" id="KW-1185">Reference proteome</keyword>
<dbReference type="STRING" id="1921764.BSR28_05725"/>
<dbReference type="Proteomes" id="UP000186785">
    <property type="component" value="Unassembled WGS sequence"/>
</dbReference>
<protein>
    <recommendedName>
        <fullName evidence="3">Cell envelope-related transcriptional attenuator domain-containing protein</fullName>
    </recommendedName>
</protein>
<feature type="domain" description="Cell envelope-related transcriptional attenuator" evidence="3">
    <location>
        <begin position="83"/>
        <end position="249"/>
    </location>
</feature>
<feature type="compositionally biased region" description="Low complexity" evidence="2">
    <location>
        <begin position="339"/>
        <end position="351"/>
    </location>
</feature>
<dbReference type="PANTHER" id="PTHR33392">
    <property type="entry name" value="POLYISOPRENYL-TEICHOIC ACID--PEPTIDOGLYCAN TEICHOIC ACID TRANSFERASE TAGU"/>
    <property type="match status" value="1"/>
</dbReference>
<sequence>MQRPILLTLFTILVAFVTVAAFVAHALTDIREIKIAKTAGKAVSQSIPDVEAGRSLTFLLVGTDAREGKENLEIGGGDDESARADTTIVVKISADRKRIYMASMPRDALVDIPECELSNGVVVPARRDAMFNTAFGFAWSNGDKSIADGVACAAKTFHEVTGIHLDGVVVADFAGFAKVVNAIGGVNVCLAEPFKPHSVGDFQLPAGESHLNGMEAIQFVRARKGVGDGSDTQRQVRQHYFLRNVWARVEAQGILSNPLKTLELINSVQDMLQFSESISSATTLGGLAYALRNLSMDDIISLRVPFEPEGNRVVLTSDAVKVWEQFMPTTLAEEEAAELAKQQEQQHQQPANTDSATPSEPAQETGSESGQQTPKQPAQEEEEQPKSGSDSDASDDEVAKTPAAPSLPDGSKEHKEEDNLGLLQCPQDH</sequence>
<dbReference type="InterPro" id="IPR050922">
    <property type="entry name" value="LytR/CpsA/Psr_CW_biosynth"/>
</dbReference>
<name>A0A1Q5PLP7_9ACTO</name>
<reference evidence="4 5" key="1">
    <citation type="submission" date="2016-11" db="EMBL/GenBank/DDBJ databases">
        <title>Actinomyces gypaetusis sp. nov. isolated from the vulture Gypaetus barbatus in Qinghai Tibet Plateau China.</title>
        <authorList>
            <person name="Meng X."/>
        </authorList>
    </citation>
    <scope>NUCLEOTIDE SEQUENCE [LARGE SCALE GENOMIC DNA]</scope>
    <source>
        <strain evidence="4 5">VUL4_2</strain>
    </source>
</reference>
<comment type="similarity">
    <text evidence="1">Belongs to the LytR/CpsA/Psr (LCP) family.</text>
</comment>
<proteinExistence type="inferred from homology"/>
<dbReference type="AlphaFoldDB" id="A0A1Q5PLP7"/>
<evidence type="ECO:0000256" key="1">
    <source>
        <dbReference type="ARBA" id="ARBA00006068"/>
    </source>
</evidence>